<dbReference type="PANTHER" id="PTHR36174:SF1">
    <property type="entry name" value="LIPID II:GLYCINE GLYCYLTRANSFERASE"/>
    <property type="match status" value="1"/>
</dbReference>
<dbReference type="RefSeq" id="WP_015957572.1">
    <property type="nucleotide sequence ID" value="NC_010516.1"/>
</dbReference>
<dbReference type="AlphaFoldDB" id="B1IK45"/>
<keyword evidence="2" id="KW-0808">Transferase</keyword>
<keyword evidence="5" id="KW-0012">Acyltransferase</keyword>
<dbReference type="EMBL" id="CP000939">
    <property type="protein sequence ID" value="ACA44100.1"/>
    <property type="molecule type" value="Genomic_DNA"/>
</dbReference>
<evidence type="ECO:0000256" key="5">
    <source>
        <dbReference type="ARBA" id="ARBA00023315"/>
    </source>
</evidence>
<evidence type="ECO:0000259" key="7">
    <source>
        <dbReference type="Pfam" id="PF13480"/>
    </source>
</evidence>
<evidence type="ECO:0000313" key="8">
    <source>
        <dbReference type="EMBL" id="ACA44100.1"/>
    </source>
</evidence>
<protein>
    <recommendedName>
        <fullName evidence="7">BioF2-like acetyltransferase domain-containing protein</fullName>
    </recommendedName>
</protein>
<dbReference type="SUPFAM" id="SSF55729">
    <property type="entry name" value="Acyl-CoA N-acyltransferases (Nat)"/>
    <property type="match status" value="1"/>
</dbReference>
<name>B1IK45_CLOBK</name>
<evidence type="ECO:0000256" key="2">
    <source>
        <dbReference type="ARBA" id="ARBA00022679"/>
    </source>
</evidence>
<proteinExistence type="inferred from homology"/>
<dbReference type="Gene3D" id="3.40.630.30">
    <property type="match status" value="1"/>
</dbReference>
<dbReference type="Proteomes" id="UP000008541">
    <property type="component" value="Chromosome"/>
</dbReference>
<dbReference type="Pfam" id="PF13480">
    <property type="entry name" value="Acetyltransf_6"/>
    <property type="match status" value="1"/>
</dbReference>
<organism evidence="8 9">
    <name type="scientific">Clostridium botulinum (strain Okra / Type B1)</name>
    <dbReference type="NCBI Taxonomy" id="498213"/>
    <lineage>
        <taxon>Bacteria</taxon>
        <taxon>Bacillati</taxon>
        <taxon>Bacillota</taxon>
        <taxon>Clostridia</taxon>
        <taxon>Eubacteriales</taxon>
        <taxon>Clostridiaceae</taxon>
        <taxon>Clostridium</taxon>
    </lineage>
</organism>
<dbReference type="GO" id="GO:0008360">
    <property type="term" value="P:regulation of cell shape"/>
    <property type="evidence" value="ECO:0007669"/>
    <property type="project" value="UniProtKB-KW"/>
</dbReference>
<keyword evidence="4" id="KW-0573">Peptidoglycan synthesis</keyword>
<accession>B1IK45</accession>
<dbReference type="PANTHER" id="PTHR36174">
    <property type="entry name" value="LIPID II:GLYCINE GLYCYLTRANSFERASE"/>
    <property type="match status" value="1"/>
</dbReference>
<evidence type="ECO:0000313" key="9">
    <source>
        <dbReference type="Proteomes" id="UP000008541"/>
    </source>
</evidence>
<evidence type="ECO:0000256" key="4">
    <source>
        <dbReference type="ARBA" id="ARBA00022984"/>
    </source>
</evidence>
<dbReference type="GO" id="GO:0016755">
    <property type="term" value="F:aminoacyltransferase activity"/>
    <property type="evidence" value="ECO:0007669"/>
    <property type="project" value="InterPro"/>
</dbReference>
<reference evidence="8 9" key="1">
    <citation type="journal article" date="2007" name="PLoS ONE">
        <title>Analysis of the neurotoxin complex genes in Clostridium botulinum A1-A4 and B1 strains: BoNT/A3, /Ba4 and /B1 clusters are located within plasmids.</title>
        <authorList>
            <person name="Smith T.J."/>
            <person name="Hill K.K."/>
            <person name="Foley B.T."/>
            <person name="Detter J.C."/>
            <person name="Munk A.C."/>
            <person name="Bruce D.C."/>
            <person name="Doggett N.A."/>
            <person name="Smith L.A."/>
            <person name="Marks J.D."/>
            <person name="Xie G."/>
            <person name="Brettin T.S."/>
        </authorList>
    </citation>
    <scope>NUCLEOTIDE SEQUENCE [LARGE SCALE GENOMIC DNA]</scope>
    <source>
        <strain evidence="9">Okra / Type B1</strain>
    </source>
</reference>
<dbReference type="InterPro" id="IPR016181">
    <property type="entry name" value="Acyl_CoA_acyltransferase"/>
</dbReference>
<comment type="similarity">
    <text evidence="1">Belongs to the FemABX family.</text>
</comment>
<feature type="domain" description="BioF2-like acetyltransferase" evidence="7">
    <location>
        <begin position="165"/>
        <end position="285"/>
    </location>
</feature>
<dbReference type="KEGG" id="cbb:CLD_1857"/>
<evidence type="ECO:0000256" key="3">
    <source>
        <dbReference type="ARBA" id="ARBA00022960"/>
    </source>
</evidence>
<evidence type="ECO:0000256" key="1">
    <source>
        <dbReference type="ARBA" id="ARBA00009943"/>
    </source>
</evidence>
<dbReference type="GO" id="GO:0071555">
    <property type="term" value="P:cell wall organization"/>
    <property type="evidence" value="ECO:0007669"/>
    <property type="project" value="UniProtKB-KW"/>
</dbReference>
<keyword evidence="3" id="KW-0133">Cell shape</keyword>
<dbReference type="GO" id="GO:0009252">
    <property type="term" value="P:peptidoglycan biosynthetic process"/>
    <property type="evidence" value="ECO:0007669"/>
    <property type="project" value="UniProtKB-KW"/>
</dbReference>
<evidence type="ECO:0000256" key="6">
    <source>
        <dbReference type="ARBA" id="ARBA00023316"/>
    </source>
</evidence>
<sequence>MYKLLDCFDDEWDLYFNKMPEHIRDIYYTRKYYKMYELSGDGKGKLFVYYNNSGDMALYPFMLKEIQGYDIGNKYYDIETAYGYGGPVLNCVDKSFIKDFEDSFIKYCKANNIVAEFVRFHPLIKNQNVFCKDIEVLHNRITVQLDLTKSLSDIWNEDIKSKNRNMIRKAKKNGLHVEESKDFEIFKNIYESTMDKVDAGSYYYFDNGYYETIKHSSDYVLLNVEKNKLVIASAIFMGHGDYFHYHLAGSLKETLKFAPNNLLLWEAIKYAHEKGYKRMHFGGGLTNSMDDNLFRFKSSFSKERADFYIGKRVHNEEVYDYLIGKWEEKNNKKKKLFLQYKY</sequence>
<dbReference type="PROSITE" id="PS51191">
    <property type="entry name" value="FEMABX"/>
    <property type="match status" value="1"/>
</dbReference>
<dbReference type="HOGENOM" id="CLU_055609_0_0_9"/>
<dbReference type="InterPro" id="IPR050644">
    <property type="entry name" value="PG_Glycine_Bridge_Synth"/>
</dbReference>
<gene>
    <name evidence="8" type="ordered locus">CLD_1857</name>
</gene>
<dbReference type="InterPro" id="IPR038740">
    <property type="entry name" value="BioF2-like_GNAT_dom"/>
</dbReference>
<keyword evidence="6" id="KW-0961">Cell wall biogenesis/degradation</keyword>
<dbReference type="InterPro" id="IPR003447">
    <property type="entry name" value="FEMABX"/>
</dbReference>